<dbReference type="PROSITE" id="PS51257">
    <property type="entry name" value="PROKAR_LIPOPROTEIN"/>
    <property type="match status" value="1"/>
</dbReference>
<dbReference type="Pfam" id="PF01547">
    <property type="entry name" value="SBP_bac_1"/>
    <property type="match status" value="1"/>
</dbReference>
<evidence type="ECO:0000256" key="4">
    <source>
        <dbReference type="ARBA" id="ARBA00022729"/>
    </source>
</evidence>
<evidence type="ECO:0000313" key="5">
    <source>
        <dbReference type="EMBL" id="AKM06310.1"/>
    </source>
</evidence>
<comment type="subcellular location">
    <subcellularLocation>
        <location evidence="1">Periplasm</location>
    </subcellularLocation>
</comment>
<dbReference type="STRING" id="543877.AM2010_221"/>
<evidence type="ECO:0000256" key="1">
    <source>
        <dbReference type="ARBA" id="ARBA00004418"/>
    </source>
</evidence>
<organism evidence="5 6">
    <name type="scientific">Pelagerythrobacter marensis</name>
    <dbReference type="NCBI Taxonomy" id="543877"/>
    <lineage>
        <taxon>Bacteria</taxon>
        <taxon>Pseudomonadati</taxon>
        <taxon>Pseudomonadota</taxon>
        <taxon>Alphaproteobacteria</taxon>
        <taxon>Sphingomonadales</taxon>
        <taxon>Erythrobacteraceae</taxon>
        <taxon>Pelagerythrobacter</taxon>
    </lineage>
</organism>
<evidence type="ECO:0000313" key="6">
    <source>
        <dbReference type="Proteomes" id="UP000037643"/>
    </source>
</evidence>
<dbReference type="InterPro" id="IPR050490">
    <property type="entry name" value="Bact_solute-bd_prot1"/>
</dbReference>
<proteinExistence type="inferred from homology"/>
<gene>
    <name evidence="5" type="ORF">AM2010_221</name>
</gene>
<comment type="similarity">
    <text evidence="2">Belongs to the bacterial solute-binding protein 1 family.</text>
</comment>
<dbReference type="InterPro" id="IPR006311">
    <property type="entry name" value="TAT_signal"/>
</dbReference>
<dbReference type="Proteomes" id="UP000037643">
    <property type="component" value="Chromosome"/>
</dbReference>
<dbReference type="PATRIC" id="fig|543877.4.peg.222"/>
<dbReference type="AlphaFoldDB" id="A0A0G3X445"/>
<evidence type="ECO:0000256" key="3">
    <source>
        <dbReference type="ARBA" id="ARBA00022448"/>
    </source>
</evidence>
<dbReference type="SUPFAM" id="SSF53850">
    <property type="entry name" value="Periplasmic binding protein-like II"/>
    <property type="match status" value="1"/>
</dbReference>
<dbReference type="OrthoDB" id="9808332at2"/>
<keyword evidence="4" id="KW-0732">Signal</keyword>
<name>A0A0G3X445_9SPHN</name>
<dbReference type="EMBL" id="CP011805">
    <property type="protein sequence ID" value="AKM06310.1"/>
    <property type="molecule type" value="Genomic_DNA"/>
</dbReference>
<dbReference type="PROSITE" id="PS51318">
    <property type="entry name" value="TAT"/>
    <property type="match status" value="1"/>
</dbReference>
<dbReference type="GO" id="GO:0042597">
    <property type="term" value="C:periplasmic space"/>
    <property type="evidence" value="ECO:0007669"/>
    <property type="project" value="UniProtKB-SubCell"/>
</dbReference>
<reference evidence="5 6" key="1">
    <citation type="submission" date="2015-06" db="EMBL/GenBank/DDBJ databases">
        <authorList>
            <person name="Kim K.M."/>
        </authorList>
    </citation>
    <scope>NUCLEOTIDE SEQUENCE [LARGE SCALE GENOMIC DNA]</scope>
    <source>
        <strain evidence="5 6">KCTC 22370</strain>
    </source>
</reference>
<evidence type="ECO:0000256" key="2">
    <source>
        <dbReference type="ARBA" id="ARBA00008520"/>
    </source>
</evidence>
<dbReference type="PANTHER" id="PTHR43649:SF34">
    <property type="entry name" value="ABC TRANSPORTER PERIPLASMIC-BINDING PROTEIN YCJN-RELATED"/>
    <property type="match status" value="1"/>
</dbReference>
<dbReference type="PANTHER" id="PTHR43649">
    <property type="entry name" value="ARABINOSE-BINDING PROTEIN-RELATED"/>
    <property type="match status" value="1"/>
</dbReference>
<dbReference type="Gene3D" id="3.40.190.10">
    <property type="entry name" value="Periplasmic binding protein-like II"/>
    <property type="match status" value="2"/>
</dbReference>
<sequence length="417" mass="45300">MGPGLSRRRLLASTLAGSAALALGGCARSDRLTFWAIGNEAAALPALLDSHNLGDLKVQPLPWSGAHQKLLTGFAGDALPDLAQVGNSWLGELDAIGALAPVPDDVAAGIDPFPAVIESNRISGRLMALPWYVDTRVQFYRSDLFARAGYAAPPLEWQEWKRALARIRSQSGGETYGVLLPLDEFEHLQTLALSAGADFLRDEGTRGAFAAPAFVEALGFYKSLFDEGLAPIVTGAQIANRWAEFARGWFAAYPSGPWMIGEMRERLPAAMQGKWATAPNPGPSGIGASAPGGSSLVVFAGGARQREAWNAVRRLLRPDAQLALHHATGDLPVMRSAWTRGELARDPVVAPFARQLERARPLPKVPEWERVVTEMQIVADRMVRGEFTVRGAAREMDLRVDRILAKRRWMATRDKRA</sequence>
<protein>
    <submittedName>
        <fullName evidence="5">Extracellular solute-binding protein, family 1</fullName>
    </submittedName>
</protein>
<dbReference type="KEGG" id="amx:AM2010_221"/>
<dbReference type="InterPro" id="IPR006059">
    <property type="entry name" value="SBP"/>
</dbReference>
<keyword evidence="3" id="KW-0813">Transport</keyword>
<keyword evidence="6" id="KW-1185">Reference proteome</keyword>
<dbReference type="RefSeq" id="WP_047805510.1">
    <property type="nucleotide sequence ID" value="NZ_CP011805.1"/>
</dbReference>
<accession>A0A0G3X445</accession>